<dbReference type="InterPro" id="IPR001995">
    <property type="entry name" value="Peptidase_A2_cat"/>
</dbReference>
<evidence type="ECO:0000259" key="4">
    <source>
        <dbReference type="PROSITE" id="PS50994"/>
    </source>
</evidence>
<comment type="caution">
    <text evidence="5">The sequence shown here is derived from an EMBL/GenBank/DDBJ whole genome shotgun (WGS) entry which is preliminary data.</text>
</comment>
<gene>
    <name evidence="5" type="ORF">RF55_14144</name>
</gene>
<proteinExistence type="predicted"/>
<evidence type="ECO:0000256" key="1">
    <source>
        <dbReference type="SAM" id="Coils"/>
    </source>
</evidence>
<evidence type="ECO:0000313" key="5">
    <source>
        <dbReference type="EMBL" id="KMQ86784.1"/>
    </source>
</evidence>
<evidence type="ECO:0000256" key="2">
    <source>
        <dbReference type="SAM" id="MobiDB-lite"/>
    </source>
</evidence>
<dbReference type="GO" id="GO:0004190">
    <property type="term" value="F:aspartic-type endopeptidase activity"/>
    <property type="evidence" value="ECO:0007669"/>
    <property type="project" value="InterPro"/>
</dbReference>
<dbReference type="InterPro" id="IPR005312">
    <property type="entry name" value="DUF1759"/>
</dbReference>
<dbReference type="InterPro" id="IPR041588">
    <property type="entry name" value="Integrase_H2C2"/>
</dbReference>
<dbReference type="Pfam" id="PF00078">
    <property type="entry name" value="RVT_1"/>
    <property type="match status" value="1"/>
</dbReference>
<dbReference type="PROSITE" id="PS50175">
    <property type="entry name" value="ASP_PROT_RETROV"/>
    <property type="match status" value="1"/>
</dbReference>
<dbReference type="Gene3D" id="1.10.340.70">
    <property type="match status" value="1"/>
</dbReference>
<dbReference type="GO" id="GO:0006508">
    <property type="term" value="P:proteolysis"/>
    <property type="evidence" value="ECO:0007669"/>
    <property type="project" value="InterPro"/>
</dbReference>
<dbReference type="InterPro" id="IPR000477">
    <property type="entry name" value="RT_dom"/>
</dbReference>
<dbReference type="GO" id="GO:0071897">
    <property type="term" value="P:DNA biosynthetic process"/>
    <property type="evidence" value="ECO:0007669"/>
    <property type="project" value="UniProtKB-ARBA"/>
</dbReference>
<dbReference type="InterPro" id="IPR036397">
    <property type="entry name" value="RNaseH_sf"/>
</dbReference>
<dbReference type="CDD" id="cd00303">
    <property type="entry name" value="retropepsin_like"/>
    <property type="match status" value="1"/>
</dbReference>
<keyword evidence="6" id="KW-1185">Reference proteome</keyword>
<dbReference type="SUPFAM" id="SSF53098">
    <property type="entry name" value="Ribonuclease H-like"/>
    <property type="match status" value="1"/>
</dbReference>
<dbReference type="Gene3D" id="3.30.420.10">
    <property type="entry name" value="Ribonuclease H-like superfamily/Ribonuclease H"/>
    <property type="match status" value="1"/>
</dbReference>
<accession>A0A0J7K907</accession>
<dbReference type="Gene3D" id="3.30.70.270">
    <property type="match status" value="1"/>
</dbReference>
<keyword evidence="1" id="KW-0175">Coiled coil</keyword>
<dbReference type="InterPro" id="IPR043128">
    <property type="entry name" value="Rev_trsase/Diguanyl_cyclase"/>
</dbReference>
<dbReference type="CDD" id="cd01644">
    <property type="entry name" value="RT_pepA17"/>
    <property type="match status" value="1"/>
</dbReference>
<reference evidence="5 6" key="1">
    <citation type="submission" date="2015-04" db="EMBL/GenBank/DDBJ databases">
        <title>Lasius niger genome sequencing.</title>
        <authorList>
            <person name="Konorov E.A."/>
            <person name="Nikitin M.A."/>
            <person name="Kirill M.V."/>
            <person name="Chang P."/>
        </authorList>
    </citation>
    <scope>NUCLEOTIDE SEQUENCE [LARGE SCALE GENOMIC DNA]</scope>
    <source>
        <tissue evidence="5">Whole</tissue>
    </source>
</reference>
<feature type="domain" description="Integrase catalytic" evidence="4">
    <location>
        <begin position="1393"/>
        <end position="1537"/>
    </location>
</feature>
<evidence type="ECO:0000259" key="3">
    <source>
        <dbReference type="PROSITE" id="PS50175"/>
    </source>
</evidence>
<dbReference type="InterPro" id="IPR008042">
    <property type="entry name" value="Retrotrans_Pao"/>
</dbReference>
<protein>
    <submittedName>
        <fullName evidence="5">Gag-pol protein</fullName>
    </submittedName>
</protein>
<dbReference type="GO" id="GO:0042575">
    <property type="term" value="C:DNA polymerase complex"/>
    <property type="evidence" value="ECO:0007669"/>
    <property type="project" value="UniProtKB-ARBA"/>
</dbReference>
<dbReference type="PANTHER" id="PTHR47331:SF5">
    <property type="entry name" value="RIBONUCLEASE H"/>
    <property type="match status" value="1"/>
</dbReference>
<dbReference type="PANTHER" id="PTHR47331">
    <property type="entry name" value="PHD-TYPE DOMAIN-CONTAINING PROTEIN"/>
    <property type="match status" value="1"/>
</dbReference>
<dbReference type="GO" id="GO:0003676">
    <property type="term" value="F:nucleic acid binding"/>
    <property type="evidence" value="ECO:0007669"/>
    <property type="project" value="InterPro"/>
</dbReference>
<dbReference type="PROSITE" id="PS50994">
    <property type="entry name" value="INTEGRASE"/>
    <property type="match status" value="1"/>
</dbReference>
<dbReference type="PaxDb" id="67767-A0A0J7K907"/>
<sequence length="1537" mass="172280">MSMDMDCLILAQDDLQNRMASTIENLNKLGKANITVEAIEVRLNRLEKIWEKFEKRHDELRATYWEDLKTSEYIKGDFAGLAEETYLSQKTKLLKMKSALPVHHASGNSAGIESSSARQRTTLPRIQLPHFSGKYADWPPFRDLFRSVIGMDTSISDVEKLHYLKASLKGEAELLVRNLSTISENYQRAWNLLLEHYENKRLLLRSYFSAFTALPKMKNESASEMKRILQCVVSTVGALESIERPIASCEDLFVHLIVELLDARSRRDWEDVIGGTSEPATYAEVKEFLEKRMQTLEALHPQKPEAASAKSGDAGTRSTRAHHAQKQEVKRGRCSLCKKDHFLMLCDGYKEKSPEERKKHVEANQLCLNCLGKHQVSECQSKKNCSACQGRHHTSVHDACRETTSTSHVAHQPRLGRGAVLLATARVRVADKFGGLHVARALIDQGSEASMISEALTQRLRLPRNSAAITVFGVGGTQTGTSNGRVSLRVLPRVAGSPMTISALILPRLTVYTGATAVRREPWKHLHGLELADPDFQATDPVDILLGADVYAAILDSGVIKGGPREPIAQRTSLGWILSGAIEESTDRTAAHSHSCVVDETLVDLVRRLWEQEEVPRNSPPRTSDELECEELFARTHSRDETGRYVVRLPLTDDTTDFSGTRIAARRLLSCMESRFARDLRLHELYQEFMHEYERLDHMSPVDSRETTSAGRVCYLPHHGVMKSVDEKPKLRVVFNGSSPLPSGTALNNGLRVGPNLLPALPDILTRWRLHKHAMATDIEKMYRQILVHPADRDLQRIVWRRNSTESIQEYRLNTVTYGLACAPFLAIRSLLQLANDEEDRYPLGATALRRNVYVDDILVGADSLSEARELKRQLIQICRAGGFPLKKWSATDPELLEDIPATDKMRADLRVWEPHESHSMLGLRWHPGIDSFSFALREIKSQPTTKRAVLSLTAQLFDPLGWLAPVVVRAKILIQSVWLQGLDWDTPLAPRDAEFWASFKADLLSLDRIRVPRWLSHQAEDSIELHGFADASERAFAAVLYIRAIGSDGSATVSLVAAKSKVAPVKQVSLPRLELCAAALLASLVHHHRTVIELPITGTHLWSDSTVTLAWIQGHPARWKTYVANRVAEIQRIAPEAHWHHTPGGDNPADCASRGLSPSDLASHELWWKGPLWLTTTTGSWPAGPAMETTMELPEQRTSSHAAFRQRPDEPAMLTRHSSLHRLLRVSAWCRRWLRPQSAREPTLTVDELQAAEDAWIRVSQAWGYPTELAALSGGRELPGKSPLLKFNPFVDGKGIMRVGGRLKNASLSHDEKHPVILPSESHLTRLFIEASHRRTLHGGVQSTLGLLRQHFWIPRGRACVKEVIHRCVTCLRWRAATPQPAMGDLPRPRVTPSRPFQHTGVDYAGPIFLRTTKGRGHKSTKAFIAVFVCMSTKAVHLDVASDYTADAFLAALRRFIARRGLCEVMYSDCGTNFAGADRQLRGLFTASSKEGRHIADELARDRIRWKFNPPAAPHFGGLWEAAVKALKRHLRRVIG</sequence>
<feature type="region of interest" description="Disordered" evidence="2">
    <location>
        <begin position="300"/>
        <end position="325"/>
    </location>
</feature>
<feature type="non-terminal residue" evidence="5">
    <location>
        <position position="1537"/>
    </location>
</feature>
<dbReference type="InterPro" id="IPR001584">
    <property type="entry name" value="Integrase_cat-core"/>
</dbReference>
<organism evidence="5 6">
    <name type="scientific">Lasius niger</name>
    <name type="common">Black garden ant</name>
    <dbReference type="NCBI Taxonomy" id="67767"/>
    <lineage>
        <taxon>Eukaryota</taxon>
        <taxon>Metazoa</taxon>
        <taxon>Ecdysozoa</taxon>
        <taxon>Arthropoda</taxon>
        <taxon>Hexapoda</taxon>
        <taxon>Insecta</taxon>
        <taxon>Pterygota</taxon>
        <taxon>Neoptera</taxon>
        <taxon>Endopterygota</taxon>
        <taxon>Hymenoptera</taxon>
        <taxon>Apocrita</taxon>
        <taxon>Aculeata</taxon>
        <taxon>Formicoidea</taxon>
        <taxon>Formicidae</taxon>
        <taxon>Formicinae</taxon>
        <taxon>Lasius</taxon>
        <taxon>Lasius</taxon>
    </lineage>
</organism>
<dbReference type="EMBL" id="LBMM01011516">
    <property type="protein sequence ID" value="KMQ86784.1"/>
    <property type="molecule type" value="Genomic_DNA"/>
</dbReference>
<dbReference type="Pfam" id="PF05380">
    <property type="entry name" value="Peptidase_A17"/>
    <property type="match status" value="1"/>
</dbReference>
<feature type="coiled-coil region" evidence="1">
    <location>
        <begin position="36"/>
        <end position="63"/>
    </location>
</feature>
<dbReference type="InterPro" id="IPR043502">
    <property type="entry name" value="DNA/RNA_pol_sf"/>
</dbReference>
<dbReference type="Pfam" id="PF17921">
    <property type="entry name" value="Integrase_H2C2"/>
    <property type="match status" value="1"/>
</dbReference>
<dbReference type="STRING" id="67767.A0A0J7K907"/>
<dbReference type="Pfam" id="PF03564">
    <property type="entry name" value="DUF1759"/>
    <property type="match status" value="1"/>
</dbReference>
<dbReference type="GO" id="GO:0015074">
    <property type="term" value="P:DNA integration"/>
    <property type="evidence" value="ECO:0007669"/>
    <property type="project" value="InterPro"/>
</dbReference>
<dbReference type="OrthoDB" id="7698075at2759"/>
<feature type="domain" description="Peptidase A2" evidence="3">
    <location>
        <begin position="439"/>
        <end position="522"/>
    </location>
</feature>
<dbReference type="Proteomes" id="UP000036403">
    <property type="component" value="Unassembled WGS sequence"/>
</dbReference>
<dbReference type="InterPro" id="IPR012337">
    <property type="entry name" value="RNaseH-like_sf"/>
</dbReference>
<evidence type="ECO:0000313" key="6">
    <source>
        <dbReference type="Proteomes" id="UP000036403"/>
    </source>
</evidence>
<name>A0A0J7K907_LASNI</name>
<dbReference type="Gene3D" id="3.10.10.10">
    <property type="entry name" value="HIV Type 1 Reverse Transcriptase, subunit A, domain 1"/>
    <property type="match status" value="1"/>
</dbReference>
<dbReference type="SUPFAM" id="SSF56672">
    <property type="entry name" value="DNA/RNA polymerases"/>
    <property type="match status" value="1"/>
</dbReference>